<dbReference type="AlphaFoldDB" id="A0A830H5M8"/>
<evidence type="ECO:0000256" key="3">
    <source>
        <dbReference type="PROSITE-ProRule" id="PRU00023"/>
    </source>
</evidence>
<evidence type="ECO:0000256" key="2">
    <source>
        <dbReference type="ARBA" id="ARBA00023043"/>
    </source>
</evidence>
<dbReference type="SUPFAM" id="SSF48403">
    <property type="entry name" value="Ankyrin repeat"/>
    <property type="match status" value="1"/>
</dbReference>
<dbReference type="PRINTS" id="PR01415">
    <property type="entry name" value="ANKYRIN"/>
</dbReference>
<dbReference type="Proteomes" id="UP000660262">
    <property type="component" value="Unassembled WGS sequence"/>
</dbReference>
<feature type="repeat" description="ANK" evidence="3">
    <location>
        <begin position="108"/>
        <end position="140"/>
    </location>
</feature>
<keyword evidence="2 3" id="KW-0040">ANK repeat</keyword>
<dbReference type="PROSITE" id="PS50088">
    <property type="entry name" value="ANK_REPEAT"/>
    <property type="match status" value="2"/>
</dbReference>
<dbReference type="EMBL" id="BNJQ01000001">
    <property type="protein sequence ID" value="GHP01310.1"/>
    <property type="molecule type" value="Genomic_DNA"/>
</dbReference>
<dbReference type="Gene3D" id="1.25.40.20">
    <property type="entry name" value="Ankyrin repeat-containing domain"/>
    <property type="match status" value="1"/>
</dbReference>
<dbReference type="PANTHER" id="PTHR24171:SF9">
    <property type="entry name" value="ANKYRIN REPEAT DOMAIN-CONTAINING PROTEIN 39"/>
    <property type="match status" value="1"/>
</dbReference>
<protein>
    <submittedName>
        <fullName evidence="4">Uncharacterized protein</fullName>
    </submittedName>
</protein>
<comment type="caution">
    <text evidence="4">The sequence shown here is derived from an EMBL/GenBank/DDBJ whole genome shotgun (WGS) entry which is preliminary data.</text>
</comment>
<organism evidence="4 5">
    <name type="scientific">Pycnococcus provasolii</name>
    <dbReference type="NCBI Taxonomy" id="41880"/>
    <lineage>
        <taxon>Eukaryota</taxon>
        <taxon>Viridiplantae</taxon>
        <taxon>Chlorophyta</taxon>
        <taxon>Pseudoscourfieldiophyceae</taxon>
        <taxon>Pseudoscourfieldiales</taxon>
        <taxon>Pycnococcaceae</taxon>
        <taxon>Pycnococcus</taxon>
    </lineage>
</organism>
<keyword evidence="5" id="KW-1185">Reference proteome</keyword>
<proteinExistence type="predicted"/>
<reference evidence="4" key="1">
    <citation type="submission" date="2020-10" db="EMBL/GenBank/DDBJ databases">
        <title>Unveiling of a novel bifunctional photoreceptor, Dualchrome1, isolated from a cosmopolitan green alga.</title>
        <authorList>
            <person name="Suzuki S."/>
            <person name="Kawachi M."/>
        </authorList>
    </citation>
    <scope>NUCLEOTIDE SEQUENCE</scope>
    <source>
        <strain evidence="4">NIES 2893</strain>
    </source>
</reference>
<evidence type="ECO:0000313" key="4">
    <source>
        <dbReference type="EMBL" id="GHP01310.1"/>
    </source>
</evidence>
<gene>
    <name evidence="4" type="ORF">PPROV_000006600</name>
</gene>
<feature type="repeat" description="ANK" evidence="3">
    <location>
        <begin position="75"/>
        <end position="107"/>
    </location>
</feature>
<dbReference type="InterPro" id="IPR002110">
    <property type="entry name" value="Ankyrin_rpt"/>
</dbReference>
<dbReference type="InterPro" id="IPR036770">
    <property type="entry name" value="Ankyrin_rpt-contain_sf"/>
</dbReference>
<evidence type="ECO:0000313" key="5">
    <source>
        <dbReference type="Proteomes" id="UP000660262"/>
    </source>
</evidence>
<dbReference type="SMART" id="SM00248">
    <property type="entry name" value="ANK"/>
    <property type="match status" value="4"/>
</dbReference>
<dbReference type="Pfam" id="PF12796">
    <property type="entry name" value="Ank_2"/>
    <property type="match status" value="2"/>
</dbReference>
<sequence length="163" mass="17363">MSKAHHPPPNTPLMSAAASGDIQQVKEICADSAADVEYTNEDGFTALIWACLNGHIDVVRYLVDEKNAAVNMPPNRHTPLRGAGNYGHLEVVQFLLNRGADPNVPSMGGRTPIMGAAMNGYMDVLEALLEHGADKSAKNDGGETALDLAKLKGHDAVVARLEH</sequence>
<dbReference type="PANTHER" id="PTHR24171">
    <property type="entry name" value="ANKYRIN REPEAT DOMAIN-CONTAINING PROTEIN 39-RELATED"/>
    <property type="match status" value="1"/>
</dbReference>
<keyword evidence="1" id="KW-0677">Repeat</keyword>
<name>A0A830H5M8_9CHLO</name>
<evidence type="ECO:0000256" key="1">
    <source>
        <dbReference type="ARBA" id="ARBA00022737"/>
    </source>
</evidence>
<accession>A0A830H5M8</accession>
<dbReference type="OrthoDB" id="548769at2759"/>
<dbReference type="PROSITE" id="PS50297">
    <property type="entry name" value="ANK_REP_REGION"/>
    <property type="match status" value="2"/>
</dbReference>